<evidence type="ECO:0000256" key="1">
    <source>
        <dbReference type="ARBA" id="ARBA00043996"/>
    </source>
</evidence>
<comment type="similarity">
    <text evidence="1">Belongs to the AB hydrolase superfamily. Lipase family. Class 3 subfamily.</text>
</comment>
<proteinExistence type="inferred from homology"/>
<reference evidence="5 6" key="1">
    <citation type="submission" date="2016-04" db="EMBL/GenBank/DDBJ databases">
        <title>Draft genome of Fonsecaea erecta CBS 125763.</title>
        <authorList>
            <person name="Weiss V.A."/>
            <person name="Vicente V.A."/>
            <person name="Raittz R.T."/>
            <person name="Moreno L.F."/>
            <person name="De Souza E.M."/>
            <person name="Pedrosa F.O."/>
            <person name="Steffens M.B."/>
            <person name="Faoro H."/>
            <person name="Tadra-Sfeir M.Z."/>
            <person name="Najafzadeh M.J."/>
            <person name="Felipe M.S."/>
            <person name="Teixeira M."/>
            <person name="Sun J."/>
            <person name="Xi L."/>
            <person name="Gomes R."/>
            <person name="De Azevedo C.M."/>
            <person name="Salgado C.G."/>
            <person name="Da Silva M.B."/>
            <person name="Nascimento M.F."/>
            <person name="Queiroz-Telles F."/>
            <person name="Attili D.S."/>
            <person name="Gorbushina A."/>
        </authorList>
    </citation>
    <scope>NUCLEOTIDE SEQUENCE [LARGE SCALE GENOMIC DNA]</scope>
    <source>
        <strain evidence="5 6">CBS 125763</strain>
    </source>
</reference>
<name>A0A178ZEX2_9EURO</name>
<evidence type="ECO:0000313" key="5">
    <source>
        <dbReference type="EMBL" id="OAP58041.1"/>
    </source>
</evidence>
<organism evidence="5 6">
    <name type="scientific">Fonsecaea erecta</name>
    <dbReference type="NCBI Taxonomy" id="1367422"/>
    <lineage>
        <taxon>Eukaryota</taxon>
        <taxon>Fungi</taxon>
        <taxon>Dikarya</taxon>
        <taxon>Ascomycota</taxon>
        <taxon>Pezizomycotina</taxon>
        <taxon>Eurotiomycetes</taxon>
        <taxon>Chaetothyriomycetidae</taxon>
        <taxon>Chaetothyriales</taxon>
        <taxon>Herpotrichiellaceae</taxon>
        <taxon>Fonsecaea</taxon>
    </lineage>
</organism>
<dbReference type="Gene3D" id="3.40.50.1820">
    <property type="entry name" value="alpha/beta hydrolase"/>
    <property type="match status" value="1"/>
</dbReference>
<dbReference type="Pfam" id="PF01764">
    <property type="entry name" value="Lipase_3"/>
    <property type="match status" value="1"/>
</dbReference>
<sequence length="417" mass="45778">MKSISKILAGKQSRQVAAASLRASSNTPTSGFASVDNSTGASLASSEILPYLDSCFDDLDADEGDFKLQIRAVEQVLCSKASRYSNARLPEGVGDIWATNHRVLDQVLVAVECAVSVYDDDFPYMNADSFSYKTTRLISPSPSGVVKATKFIEVSDDTGQNPDFPALVVAVRGTRMHVIVDWLVNFNHELRDTVDFLDLKSLVGGLPEFDLKVHSGFLHGARALQADVEIEILKCLESTNIRHVIFTGHSAGGAVASLAYLQALGAAAIKYPGMRFSLITFGAPPISTPSLAPILDAFNMRQGTSGMALAIVNEDDLVARADRSYIMSLLKLYDITKTSSNLHASEIPWVFPEPDVHTIGDIVVLREDHEDGPASKVEAFRLTAGKFEQLIFCDRMMHQKEMYRKLLWQLRSRYDPN</sequence>
<dbReference type="InterPro" id="IPR029058">
    <property type="entry name" value="AB_hydrolase_fold"/>
</dbReference>
<comment type="catalytic activity">
    <reaction evidence="3">
        <text>a monoacylglycerol + H2O = glycerol + a fatty acid + H(+)</text>
        <dbReference type="Rhea" id="RHEA:15245"/>
        <dbReference type="ChEBI" id="CHEBI:15377"/>
        <dbReference type="ChEBI" id="CHEBI:15378"/>
        <dbReference type="ChEBI" id="CHEBI:17408"/>
        <dbReference type="ChEBI" id="CHEBI:17754"/>
        <dbReference type="ChEBI" id="CHEBI:28868"/>
    </reaction>
</comment>
<evidence type="ECO:0000256" key="3">
    <source>
        <dbReference type="ARBA" id="ARBA00048461"/>
    </source>
</evidence>
<dbReference type="STRING" id="1367422.A0A178ZEX2"/>
<dbReference type="GeneID" id="30011299"/>
<feature type="domain" description="Fungal lipase-type" evidence="4">
    <location>
        <begin position="168"/>
        <end position="321"/>
    </location>
</feature>
<dbReference type="OrthoDB" id="438440at2759"/>
<dbReference type="InterPro" id="IPR051218">
    <property type="entry name" value="Sec_MonoDiacylglyc_Lipase"/>
</dbReference>
<gene>
    <name evidence="5" type="ORF">AYL99_07131</name>
</gene>
<dbReference type="EMBL" id="LVYI01000006">
    <property type="protein sequence ID" value="OAP58041.1"/>
    <property type="molecule type" value="Genomic_DNA"/>
</dbReference>
<protein>
    <recommendedName>
        <fullName evidence="4">Fungal lipase-type domain-containing protein</fullName>
    </recommendedName>
</protein>
<accession>A0A178ZEX2</accession>
<evidence type="ECO:0000256" key="2">
    <source>
        <dbReference type="ARBA" id="ARBA00047591"/>
    </source>
</evidence>
<dbReference type="PANTHER" id="PTHR45856">
    <property type="entry name" value="ALPHA/BETA-HYDROLASES SUPERFAMILY PROTEIN"/>
    <property type="match status" value="1"/>
</dbReference>
<dbReference type="CDD" id="cd00519">
    <property type="entry name" value="Lipase_3"/>
    <property type="match status" value="1"/>
</dbReference>
<dbReference type="SUPFAM" id="SSF53474">
    <property type="entry name" value="alpha/beta-Hydrolases"/>
    <property type="match status" value="1"/>
</dbReference>
<evidence type="ECO:0000259" key="4">
    <source>
        <dbReference type="Pfam" id="PF01764"/>
    </source>
</evidence>
<dbReference type="GO" id="GO:0006629">
    <property type="term" value="P:lipid metabolic process"/>
    <property type="evidence" value="ECO:0007669"/>
    <property type="project" value="InterPro"/>
</dbReference>
<dbReference type="InterPro" id="IPR002921">
    <property type="entry name" value="Fungal_lipase-type"/>
</dbReference>
<evidence type="ECO:0000313" key="6">
    <source>
        <dbReference type="Proteomes" id="UP000078343"/>
    </source>
</evidence>
<keyword evidence="6" id="KW-1185">Reference proteome</keyword>
<dbReference type="Proteomes" id="UP000078343">
    <property type="component" value="Unassembled WGS sequence"/>
</dbReference>
<dbReference type="PANTHER" id="PTHR45856:SF24">
    <property type="entry name" value="FUNGAL LIPASE-LIKE DOMAIN-CONTAINING PROTEIN"/>
    <property type="match status" value="1"/>
</dbReference>
<comment type="caution">
    <text evidence="5">The sequence shown here is derived from an EMBL/GenBank/DDBJ whole genome shotgun (WGS) entry which is preliminary data.</text>
</comment>
<dbReference type="AlphaFoldDB" id="A0A178ZEX2"/>
<dbReference type="RefSeq" id="XP_018691408.1">
    <property type="nucleotide sequence ID" value="XM_018838640.1"/>
</dbReference>
<comment type="catalytic activity">
    <reaction evidence="2">
        <text>a diacylglycerol + H2O = a monoacylglycerol + a fatty acid + H(+)</text>
        <dbReference type="Rhea" id="RHEA:32731"/>
        <dbReference type="ChEBI" id="CHEBI:15377"/>
        <dbReference type="ChEBI" id="CHEBI:15378"/>
        <dbReference type="ChEBI" id="CHEBI:17408"/>
        <dbReference type="ChEBI" id="CHEBI:18035"/>
        <dbReference type="ChEBI" id="CHEBI:28868"/>
    </reaction>
</comment>